<comment type="caution">
    <text evidence="2">The sequence shown here is derived from an EMBL/GenBank/DDBJ whole genome shotgun (WGS) entry which is preliminary data.</text>
</comment>
<accession>A0A9N8HCN2</accession>
<organism evidence="2 3">
    <name type="scientific">Seminavis robusta</name>
    <dbReference type="NCBI Taxonomy" id="568900"/>
    <lineage>
        <taxon>Eukaryota</taxon>
        <taxon>Sar</taxon>
        <taxon>Stramenopiles</taxon>
        <taxon>Ochrophyta</taxon>
        <taxon>Bacillariophyta</taxon>
        <taxon>Bacillariophyceae</taxon>
        <taxon>Bacillariophycidae</taxon>
        <taxon>Naviculales</taxon>
        <taxon>Naviculaceae</taxon>
        <taxon>Seminavis</taxon>
    </lineage>
</organism>
<protein>
    <submittedName>
        <fullName evidence="2">Uncharacterized protein</fullName>
    </submittedName>
</protein>
<feature type="transmembrane region" description="Helical" evidence="1">
    <location>
        <begin position="202"/>
        <end position="225"/>
    </location>
</feature>
<dbReference type="AlphaFoldDB" id="A0A9N8HCN2"/>
<feature type="transmembrane region" description="Helical" evidence="1">
    <location>
        <begin position="152"/>
        <end position="173"/>
    </location>
</feature>
<dbReference type="OrthoDB" id="56606at2759"/>
<name>A0A9N8HCN2_9STRA</name>
<evidence type="ECO:0000313" key="3">
    <source>
        <dbReference type="Proteomes" id="UP001153069"/>
    </source>
</evidence>
<keyword evidence="1" id="KW-0472">Membrane</keyword>
<keyword evidence="1" id="KW-0812">Transmembrane</keyword>
<keyword evidence="1" id="KW-1133">Transmembrane helix</keyword>
<evidence type="ECO:0000256" key="1">
    <source>
        <dbReference type="SAM" id="Phobius"/>
    </source>
</evidence>
<keyword evidence="3" id="KW-1185">Reference proteome</keyword>
<feature type="transmembrane region" description="Helical" evidence="1">
    <location>
        <begin position="6"/>
        <end position="29"/>
    </location>
</feature>
<dbReference type="Proteomes" id="UP001153069">
    <property type="component" value="Unassembled WGS sequence"/>
</dbReference>
<feature type="transmembrane region" description="Helical" evidence="1">
    <location>
        <begin position="440"/>
        <end position="458"/>
    </location>
</feature>
<feature type="transmembrane region" description="Helical" evidence="1">
    <location>
        <begin position="123"/>
        <end position="146"/>
    </location>
</feature>
<proteinExistence type="predicted"/>
<gene>
    <name evidence="2" type="ORF">SEMRO_325_G117760.1</name>
</gene>
<evidence type="ECO:0000313" key="2">
    <source>
        <dbReference type="EMBL" id="CAB9507912.1"/>
    </source>
</evidence>
<reference evidence="2" key="1">
    <citation type="submission" date="2020-06" db="EMBL/GenBank/DDBJ databases">
        <authorList>
            <consortium name="Plant Systems Biology data submission"/>
        </authorList>
    </citation>
    <scope>NUCLEOTIDE SEQUENCE</scope>
    <source>
        <strain evidence="2">D6</strain>
    </source>
</reference>
<sequence length="589" mass="65227">MNDRVFLILVRFLSIMAFGTSIFGCVFAMHNIEINEYPWVSNLFDISCEDLSGESREYCEASYNERHYTLWRSFGNFFSWRDWDGGVLCGTEHGLQLPDSLPPEVAHLIDGNIGQCSKAMANVAVAFAVMTCGMTAFLTIYITVLAHDNDALLKMVLFGAMATSATVIAVYCLEIDPLRLKPTFCDSQTLFEHCKQSMGEGFWFQVVTLIMTSVSLMLTFAWSWLVPPQVGIDRRETQPHHDGPIYLTLHFYVQLVRFAELAILIVGIVSTFTVVSTTIPEITHNSTNQTGLLSHAFAGQGGEMETQINLWQGLFCHPFGARLFLWSVVLEEADHQDADSEPETFGHCDFKDLFEVQMGMIMAAVSAITAMAFQKDAKSMPLAYMIGFIMHFMSMVKLTWAITAFMLHVFPGRDHIEPSYCSRWIDFVPPGGSCEMEVGVGIYLSGGALAAVAISFVGEVAMQQSSEYGVGTAFRTLMGRVRQGRFADLGKAASERSLAVGDVGSTQDDMDEQVDNSKQVKNSTYKLGSQQQYQFGPGDQSYEDDQLGEAPPISWSVILVFVMIVVVVVMMVVLVSVVVYEMAPTSSPS</sequence>
<feature type="transmembrane region" description="Helical" evidence="1">
    <location>
        <begin position="557"/>
        <end position="580"/>
    </location>
</feature>
<dbReference type="EMBL" id="CAICTM010000324">
    <property type="protein sequence ID" value="CAB9507912.1"/>
    <property type="molecule type" value="Genomic_DNA"/>
</dbReference>
<feature type="transmembrane region" description="Helical" evidence="1">
    <location>
        <begin position="382"/>
        <end position="410"/>
    </location>
</feature>
<feature type="transmembrane region" description="Helical" evidence="1">
    <location>
        <begin position="245"/>
        <end position="269"/>
    </location>
</feature>
<dbReference type="PROSITE" id="PS51257">
    <property type="entry name" value="PROKAR_LIPOPROTEIN"/>
    <property type="match status" value="1"/>
</dbReference>